<dbReference type="GO" id="GO:0006412">
    <property type="term" value="P:translation"/>
    <property type="evidence" value="ECO:0007669"/>
    <property type="project" value="InterPro"/>
</dbReference>
<dbReference type="EMBL" id="OC001871">
    <property type="protein sequence ID" value="CAD7260830.1"/>
    <property type="molecule type" value="Genomic_DNA"/>
</dbReference>
<dbReference type="InterPro" id="IPR039982">
    <property type="entry name" value="Ribosomal_mL65"/>
</dbReference>
<organism evidence="5">
    <name type="scientific">Timema shepardi</name>
    <name type="common">Walking stick</name>
    <dbReference type="NCBI Taxonomy" id="629360"/>
    <lineage>
        <taxon>Eukaryota</taxon>
        <taxon>Metazoa</taxon>
        <taxon>Ecdysozoa</taxon>
        <taxon>Arthropoda</taxon>
        <taxon>Hexapoda</taxon>
        <taxon>Insecta</taxon>
        <taxon>Pterygota</taxon>
        <taxon>Neoptera</taxon>
        <taxon>Polyneoptera</taxon>
        <taxon>Phasmatodea</taxon>
        <taxon>Timematodea</taxon>
        <taxon>Timematoidea</taxon>
        <taxon>Timematidae</taxon>
        <taxon>Timema</taxon>
    </lineage>
</organism>
<dbReference type="PANTHER" id="PTHR13014:SF3">
    <property type="entry name" value="LARGE RIBOSOMAL SUBUNIT PROTEIN ML65"/>
    <property type="match status" value="1"/>
</dbReference>
<sequence length="794" mass="91676">MKFLKQIRRNREEEAKLMANVPGWEVGTWYGEPIYKTLPTDTLIEPIFHEYFAHAAPSDTEKRYLQQVSFIRQKKFGTNSPHKLDNTPYQEQVEYDRFSVHAWLSINHAEQYDTSAKYLQSQAIRERVLSSWFPTSESGSGQACSVCGSAFPGEGISKSNICIARVSTVCHAWGQVVTDVDYMVLTAKSDSCSTYGLGYHLVAFPICQIRLLISKSGYRQINLWDYLITCGYLGNTVARQEAVEFLKGEWTCVTKAAQLLCLSLCLAFSFANLNKLILTGINVRLIRSTKIIPSQPQVGLLGLLLHRIFSSSSVNEDDYSETPEYPPIIDDSLDARKKRLKLSWHDKIKSLKTVEEKLFEINMPKYYGWRCFLLKEGVIPYNSLNFTQYATRTYLVKNEDLHAYYSKEIEEEASSLADSIQSQVEDAILFETCDVDYEPRLESFWSLGGLAPPEATRKSKLGCKWTEDKADEPIDRFIQYLGSPILQLRHEQPLPPLVDHSEGENPELEVPLFTLDPRTDGFFQDHRHGTNIPGFWPGDPCEFGLVSFHSRGHLVERPTSFGETDHLEALDVQAILASYSWLLAQACYQGFSTFNDITYPLVTQTVITNGRLWSFYGYQLNTTLLHSENAKENPQRNLCYGTKPLPLYDGVESGRVVGFNPDVLKSLLKLYLNVPKHREGVELKPYLDPSVRHIAEMKHIPPRVWWEKQFKHMYSNRPRHRLMYEIYPWERIYKINHKTRPLDKRLRPFELPDNNPFKRCYNDHTPEYMPKILRPAGKRTGFSRQKFFKTYYNK</sequence>
<keyword evidence="4" id="KW-0687">Ribonucleoprotein</keyword>
<evidence type="ECO:0000256" key="1">
    <source>
        <dbReference type="ARBA" id="ARBA00004173"/>
    </source>
</evidence>
<reference evidence="5" key="1">
    <citation type="submission" date="2020-11" db="EMBL/GenBank/DDBJ databases">
        <authorList>
            <person name="Tran Van P."/>
        </authorList>
    </citation>
    <scope>NUCLEOTIDE SEQUENCE</scope>
</reference>
<comment type="subcellular location">
    <subcellularLocation>
        <location evidence="1">Mitochondrion</location>
    </subcellularLocation>
</comment>
<dbReference type="Pfam" id="PF07147">
    <property type="entry name" value="PDCD9"/>
    <property type="match status" value="1"/>
</dbReference>
<dbReference type="InterPro" id="IPR009346">
    <property type="entry name" value="GRIM-19"/>
</dbReference>
<accession>A0A7R9G039</accession>
<dbReference type="PANTHER" id="PTHR13014">
    <property type="entry name" value="MITOCHONDRIAL 28S RIBOSOMAL PROTEIN S30/P52 PRO-APOTOTIC PROTEIN"/>
    <property type="match status" value="1"/>
</dbReference>
<keyword evidence="2" id="KW-0689">Ribosomal protein</keyword>
<dbReference type="GO" id="GO:0005762">
    <property type="term" value="C:mitochondrial large ribosomal subunit"/>
    <property type="evidence" value="ECO:0007669"/>
    <property type="project" value="TreeGrafter"/>
</dbReference>
<dbReference type="InterPro" id="IPR010793">
    <property type="entry name" value="Ribosomal_mL37/mL65"/>
</dbReference>
<dbReference type="AlphaFoldDB" id="A0A7R9G039"/>
<protein>
    <submittedName>
        <fullName evidence="5">Uncharacterized protein</fullName>
    </submittedName>
</protein>
<proteinExistence type="predicted"/>
<gene>
    <name evidence="5" type="ORF">TSIB3V08_LOCUS4990</name>
</gene>
<evidence type="ECO:0000256" key="3">
    <source>
        <dbReference type="ARBA" id="ARBA00023128"/>
    </source>
</evidence>
<evidence type="ECO:0000256" key="4">
    <source>
        <dbReference type="ARBA" id="ARBA00023274"/>
    </source>
</evidence>
<dbReference type="GO" id="GO:0003735">
    <property type="term" value="F:structural constituent of ribosome"/>
    <property type="evidence" value="ECO:0007669"/>
    <property type="project" value="InterPro"/>
</dbReference>
<evidence type="ECO:0000256" key="2">
    <source>
        <dbReference type="ARBA" id="ARBA00022980"/>
    </source>
</evidence>
<keyword evidence="3" id="KW-0496">Mitochondrion</keyword>
<dbReference type="Pfam" id="PF06212">
    <property type="entry name" value="GRIM-19"/>
    <property type="match status" value="1"/>
</dbReference>
<name>A0A7R9G039_TIMSH</name>
<evidence type="ECO:0000313" key="5">
    <source>
        <dbReference type="EMBL" id="CAD7260830.1"/>
    </source>
</evidence>